<dbReference type="PROSITE" id="PS50297">
    <property type="entry name" value="ANK_REP_REGION"/>
    <property type="match status" value="1"/>
</dbReference>
<evidence type="ECO:0000313" key="2">
    <source>
        <dbReference type="EMBL" id="OHT10212.1"/>
    </source>
</evidence>
<gene>
    <name evidence="2" type="ORF">TRFO_20499</name>
</gene>
<dbReference type="PROSITE" id="PS50088">
    <property type="entry name" value="ANK_REPEAT"/>
    <property type="match status" value="1"/>
</dbReference>
<keyword evidence="3" id="KW-1185">Reference proteome</keyword>
<dbReference type="SUPFAM" id="SSF48403">
    <property type="entry name" value="Ankyrin repeat"/>
    <property type="match status" value="1"/>
</dbReference>
<accession>A0A1J4KK39</accession>
<reference evidence="2" key="1">
    <citation type="submission" date="2016-10" db="EMBL/GenBank/DDBJ databases">
        <authorList>
            <person name="Benchimol M."/>
            <person name="Almeida L.G."/>
            <person name="Vasconcelos A.T."/>
            <person name="Perreira-Neves A."/>
            <person name="Rosa I.A."/>
            <person name="Tasca T."/>
            <person name="Bogo M.R."/>
            <person name="de Souza W."/>
        </authorList>
    </citation>
    <scope>NUCLEOTIDE SEQUENCE [LARGE SCALE GENOMIC DNA]</scope>
    <source>
        <strain evidence="2">K</strain>
    </source>
</reference>
<name>A0A1J4KK39_9EUKA</name>
<proteinExistence type="predicted"/>
<dbReference type="AlphaFoldDB" id="A0A1J4KK39"/>
<dbReference type="InterPro" id="IPR036770">
    <property type="entry name" value="Ankyrin_rpt-contain_sf"/>
</dbReference>
<dbReference type="Pfam" id="PF00023">
    <property type="entry name" value="Ank"/>
    <property type="match status" value="1"/>
</dbReference>
<feature type="repeat" description="ANK" evidence="1">
    <location>
        <begin position="2"/>
        <end position="23"/>
    </location>
</feature>
<evidence type="ECO:0000256" key="1">
    <source>
        <dbReference type="PROSITE-ProRule" id="PRU00023"/>
    </source>
</evidence>
<dbReference type="Gene3D" id="1.25.40.20">
    <property type="entry name" value="Ankyrin repeat-containing domain"/>
    <property type="match status" value="1"/>
</dbReference>
<organism evidence="2 3">
    <name type="scientific">Tritrichomonas foetus</name>
    <dbReference type="NCBI Taxonomy" id="1144522"/>
    <lineage>
        <taxon>Eukaryota</taxon>
        <taxon>Metamonada</taxon>
        <taxon>Parabasalia</taxon>
        <taxon>Tritrichomonadida</taxon>
        <taxon>Tritrichomonadidae</taxon>
        <taxon>Tritrichomonas</taxon>
    </lineage>
</organism>
<dbReference type="GeneID" id="94836139"/>
<sequence>MNGITPLHIAAECGFAPILNYLIAFTEIDVNHADGKPNDPIFRLNLPKGKVMPRQQIELIEKEKKRYLLAQKVLFFY</sequence>
<keyword evidence="1" id="KW-0040">ANK repeat</keyword>
<dbReference type="EMBL" id="MLAK01000617">
    <property type="protein sequence ID" value="OHT10212.1"/>
    <property type="molecule type" value="Genomic_DNA"/>
</dbReference>
<protein>
    <submittedName>
        <fullName evidence="2">Uncharacterized protein</fullName>
    </submittedName>
</protein>
<dbReference type="RefSeq" id="XP_068363348.1">
    <property type="nucleotide sequence ID" value="XM_068501435.1"/>
</dbReference>
<dbReference type="VEuPathDB" id="TrichDB:TRFO_20499"/>
<dbReference type="Proteomes" id="UP000179807">
    <property type="component" value="Unassembled WGS sequence"/>
</dbReference>
<comment type="caution">
    <text evidence="2">The sequence shown here is derived from an EMBL/GenBank/DDBJ whole genome shotgun (WGS) entry which is preliminary data.</text>
</comment>
<evidence type="ECO:0000313" key="3">
    <source>
        <dbReference type="Proteomes" id="UP000179807"/>
    </source>
</evidence>
<dbReference type="InterPro" id="IPR002110">
    <property type="entry name" value="Ankyrin_rpt"/>
</dbReference>